<feature type="non-terminal residue" evidence="1">
    <location>
        <position position="83"/>
    </location>
</feature>
<dbReference type="RefSeq" id="WP_330072562.1">
    <property type="nucleotide sequence ID" value="NZ_JAZDDF010000111.1"/>
</dbReference>
<name>A0ABU7IN08_9FLAO</name>
<protein>
    <recommendedName>
        <fullName evidence="3">Polymer-forming cytoskeletal protein</fullName>
    </recommendedName>
</protein>
<feature type="non-terminal residue" evidence="1">
    <location>
        <position position="1"/>
    </location>
</feature>
<sequence>VAGNFTVNDGKFKNYCKTIISGTLINNDEVEFKNASYTLITGAYMNNSNKEVKVKEGSIFKCASIISSGNIKGDHAYSIIETG</sequence>
<evidence type="ECO:0000313" key="2">
    <source>
        <dbReference type="Proteomes" id="UP001343698"/>
    </source>
</evidence>
<dbReference type="EMBL" id="JAZDDF010000111">
    <property type="protein sequence ID" value="MEE1974359.1"/>
    <property type="molecule type" value="Genomic_DNA"/>
</dbReference>
<proteinExistence type="predicted"/>
<dbReference type="Proteomes" id="UP001343698">
    <property type="component" value="Unassembled WGS sequence"/>
</dbReference>
<organism evidence="1 2">
    <name type="scientific">Maribacter flavus</name>
    <dbReference type="NCBI Taxonomy" id="1658664"/>
    <lineage>
        <taxon>Bacteria</taxon>
        <taxon>Pseudomonadati</taxon>
        <taxon>Bacteroidota</taxon>
        <taxon>Flavobacteriia</taxon>
        <taxon>Flavobacteriales</taxon>
        <taxon>Flavobacteriaceae</taxon>
        <taxon>Maribacter</taxon>
    </lineage>
</organism>
<keyword evidence="2" id="KW-1185">Reference proteome</keyword>
<evidence type="ECO:0000313" key="1">
    <source>
        <dbReference type="EMBL" id="MEE1974359.1"/>
    </source>
</evidence>
<gene>
    <name evidence="1" type="ORF">V1H85_18040</name>
</gene>
<accession>A0ABU7IN08</accession>
<reference evidence="1 2" key="1">
    <citation type="submission" date="2024-01" db="EMBL/GenBank/DDBJ databases">
        <title>Maribacter spp. originated from different algae showed divergent polysaccharides utilization ability.</title>
        <authorList>
            <person name="Wang H."/>
            <person name="Wu Y."/>
        </authorList>
    </citation>
    <scope>NUCLEOTIDE SEQUENCE [LARGE SCALE GENOMIC DNA]</scope>
    <source>
        <strain evidence="1 2">KPT27_14</strain>
    </source>
</reference>
<evidence type="ECO:0008006" key="3">
    <source>
        <dbReference type="Google" id="ProtNLM"/>
    </source>
</evidence>
<comment type="caution">
    <text evidence="1">The sequence shown here is derived from an EMBL/GenBank/DDBJ whole genome shotgun (WGS) entry which is preliminary data.</text>
</comment>